<comment type="subcellular location">
    <subcellularLocation>
        <location evidence="5">Endoplasmic reticulum membrane</location>
        <topology evidence="5">Multi-pass membrane protein</topology>
    </subcellularLocation>
    <subcellularLocation>
        <location evidence="1">Membrane</location>
        <topology evidence="1">Multi-pass membrane protein</topology>
    </subcellularLocation>
</comment>
<dbReference type="InterPro" id="IPR052527">
    <property type="entry name" value="Metal_cation-efflux_comp"/>
</dbReference>
<evidence type="ECO:0000256" key="3">
    <source>
        <dbReference type="ARBA" id="ARBA00022989"/>
    </source>
</evidence>
<dbReference type="PANTHER" id="PTHR43847">
    <property type="entry name" value="BLL3993 PROTEIN"/>
    <property type="match status" value="1"/>
</dbReference>
<evidence type="ECO:0000313" key="7">
    <source>
        <dbReference type="EMBL" id="KAF9481270.1"/>
    </source>
</evidence>
<keyword evidence="5" id="KW-0489">Methyltransferase</keyword>
<dbReference type="GO" id="GO:0032259">
    <property type="term" value="P:methylation"/>
    <property type="evidence" value="ECO:0007669"/>
    <property type="project" value="UniProtKB-KW"/>
</dbReference>
<evidence type="ECO:0000256" key="4">
    <source>
        <dbReference type="ARBA" id="ARBA00023136"/>
    </source>
</evidence>
<comment type="catalytic activity">
    <reaction evidence="5">
        <text>[protein]-C-terminal S-[(2E,6E)-farnesyl]-L-cysteine + S-adenosyl-L-methionine = [protein]-C-terminal S-[(2E,6E)-farnesyl]-L-cysteine methyl ester + S-adenosyl-L-homocysteine</text>
        <dbReference type="Rhea" id="RHEA:21672"/>
        <dbReference type="Rhea" id="RHEA-COMP:12125"/>
        <dbReference type="Rhea" id="RHEA-COMP:12126"/>
        <dbReference type="ChEBI" id="CHEBI:57856"/>
        <dbReference type="ChEBI" id="CHEBI:59789"/>
        <dbReference type="ChEBI" id="CHEBI:90510"/>
        <dbReference type="ChEBI" id="CHEBI:90511"/>
        <dbReference type="EC" id="2.1.1.100"/>
    </reaction>
</comment>
<evidence type="ECO:0000256" key="6">
    <source>
        <dbReference type="SAM" id="SignalP"/>
    </source>
</evidence>
<comment type="similarity">
    <text evidence="5">Belongs to the class VI-like SAM-binding methyltransferase superfamily. Isoprenylcysteine carboxyl methyltransferase family.</text>
</comment>
<dbReference type="PANTHER" id="PTHR43847:SF1">
    <property type="entry name" value="BLL3993 PROTEIN"/>
    <property type="match status" value="1"/>
</dbReference>
<dbReference type="Gene3D" id="1.20.120.1630">
    <property type="match status" value="1"/>
</dbReference>
<dbReference type="AlphaFoldDB" id="A0A9P6D2N1"/>
<feature type="transmembrane region" description="Helical" evidence="5">
    <location>
        <begin position="53"/>
        <end position="74"/>
    </location>
</feature>
<dbReference type="InterPro" id="IPR007269">
    <property type="entry name" value="ICMT_MeTrfase"/>
</dbReference>
<keyword evidence="5" id="KW-0256">Endoplasmic reticulum</keyword>
<dbReference type="GO" id="GO:0004671">
    <property type="term" value="F:protein C-terminal S-isoprenylcysteine carboxyl O-methyltransferase activity"/>
    <property type="evidence" value="ECO:0007669"/>
    <property type="project" value="UniProtKB-EC"/>
</dbReference>
<dbReference type="Pfam" id="PF04140">
    <property type="entry name" value="ICMT"/>
    <property type="match status" value="1"/>
</dbReference>
<dbReference type="OrthoDB" id="422086at2759"/>
<keyword evidence="2 5" id="KW-0812">Transmembrane</keyword>
<dbReference type="GO" id="GO:0005789">
    <property type="term" value="C:endoplasmic reticulum membrane"/>
    <property type="evidence" value="ECO:0007669"/>
    <property type="project" value="UniProtKB-SubCell"/>
</dbReference>
<feature type="chain" id="PRO_5040121923" description="Protein-S-isoprenylcysteine O-methyltransferase" evidence="6">
    <location>
        <begin position="24"/>
        <end position="256"/>
    </location>
</feature>
<dbReference type="Proteomes" id="UP000807469">
    <property type="component" value="Unassembled WGS sequence"/>
</dbReference>
<name>A0A9P6D2N1_9AGAR</name>
<feature type="transmembrane region" description="Helical" evidence="5">
    <location>
        <begin position="120"/>
        <end position="137"/>
    </location>
</feature>
<protein>
    <recommendedName>
        <fullName evidence="5">Protein-S-isoprenylcysteine O-methyltransferase</fullName>
        <ecNumber evidence="5">2.1.1.100</ecNumber>
    </recommendedName>
</protein>
<keyword evidence="8" id="KW-1185">Reference proteome</keyword>
<evidence type="ECO:0000256" key="2">
    <source>
        <dbReference type="ARBA" id="ARBA00022692"/>
    </source>
</evidence>
<sequence>MSATHAGLKILITFLAAATFWRSFTPPQPPAASKEQIKVDGLFGRTIRKMSSVAKITLASASACQILVLLALWYPTYLPSAGPASPDAVLTRICPAITATTSAPSKLSIAQGLATLPPEFLLGAFLMIAVGSFRLWCFRTLARHFTFEISIQAEHKLIRAGPYGIVRHPAYIAQILVICGSFVAHLGRGSWVRECGVLGTGWGRALAVPYVVLNSVGAVSLWRRGALEDVELKKVFGKEWVEYAREVPYRLIPGVY</sequence>
<keyword evidence="4 5" id="KW-0472">Membrane</keyword>
<proteinExistence type="inferred from homology"/>
<comment type="caution">
    <text evidence="7">The sequence shown here is derived from an EMBL/GenBank/DDBJ whole genome shotgun (WGS) entry which is preliminary data.</text>
</comment>
<keyword evidence="5" id="KW-0949">S-adenosyl-L-methionine</keyword>
<evidence type="ECO:0000256" key="5">
    <source>
        <dbReference type="RuleBase" id="RU362022"/>
    </source>
</evidence>
<organism evidence="7 8">
    <name type="scientific">Pholiota conissans</name>
    <dbReference type="NCBI Taxonomy" id="109636"/>
    <lineage>
        <taxon>Eukaryota</taxon>
        <taxon>Fungi</taxon>
        <taxon>Dikarya</taxon>
        <taxon>Basidiomycota</taxon>
        <taxon>Agaricomycotina</taxon>
        <taxon>Agaricomycetes</taxon>
        <taxon>Agaricomycetidae</taxon>
        <taxon>Agaricales</taxon>
        <taxon>Agaricineae</taxon>
        <taxon>Strophariaceae</taxon>
        <taxon>Pholiota</taxon>
    </lineage>
</organism>
<keyword evidence="5" id="KW-0808">Transferase</keyword>
<evidence type="ECO:0000313" key="8">
    <source>
        <dbReference type="Proteomes" id="UP000807469"/>
    </source>
</evidence>
<reference evidence="7" key="1">
    <citation type="submission" date="2020-11" db="EMBL/GenBank/DDBJ databases">
        <authorList>
            <consortium name="DOE Joint Genome Institute"/>
            <person name="Ahrendt S."/>
            <person name="Riley R."/>
            <person name="Andreopoulos W."/>
            <person name="Labutti K."/>
            <person name="Pangilinan J."/>
            <person name="Ruiz-Duenas F.J."/>
            <person name="Barrasa J.M."/>
            <person name="Sanchez-Garcia M."/>
            <person name="Camarero S."/>
            <person name="Miyauchi S."/>
            <person name="Serrano A."/>
            <person name="Linde D."/>
            <person name="Babiker R."/>
            <person name="Drula E."/>
            <person name="Ayuso-Fernandez I."/>
            <person name="Pacheco R."/>
            <person name="Padilla G."/>
            <person name="Ferreira P."/>
            <person name="Barriuso J."/>
            <person name="Kellner H."/>
            <person name="Castanera R."/>
            <person name="Alfaro M."/>
            <person name="Ramirez L."/>
            <person name="Pisabarro A.G."/>
            <person name="Kuo A."/>
            <person name="Tritt A."/>
            <person name="Lipzen A."/>
            <person name="He G."/>
            <person name="Yan M."/>
            <person name="Ng V."/>
            <person name="Cullen D."/>
            <person name="Martin F."/>
            <person name="Rosso M.-N."/>
            <person name="Henrissat B."/>
            <person name="Hibbett D."/>
            <person name="Martinez A.T."/>
            <person name="Grigoriev I.V."/>
        </authorList>
    </citation>
    <scope>NUCLEOTIDE SEQUENCE</scope>
    <source>
        <strain evidence="7">CIRM-BRFM 674</strain>
    </source>
</reference>
<dbReference type="EMBL" id="MU155181">
    <property type="protein sequence ID" value="KAF9481270.1"/>
    <property type="molecule type" value="Genomic_DNA"/>
</dbReference>
<feature type="signal peptide" evidence="6">
    <location>
        <begin position="1"/>
        <end position="23"/>
    </location>
</feature>
<comment type="caution">
    <text evidence="5">Lacks conserved residue(s) required for the propagation of feature annotation.</text>
</comment>
<keyword evidence="3 5" id="KW-1133">Transmembrane helix</keyword>
<evidence type="ECO:0000256" key="1">
    <source>
        <dbReference type="ARBA" id="ARBA00004141"/>
    </source>
</evidence>
<gene>
    <name evidence="7" type="ORF">BDN70DRAFT_876593</name>
</gene>
<dbReference type="EC" id="2.1.1.100" evidence="5"/>
<keyword evidence="6" id="KW-0732">Signal</keyword>
<accession>A0A9P6D2N1</accession>